<dbReference type="InterPro" id="IPR014325">
    <property type="entry name" value="RNA_pol_sigma-E_actinobac"/>
</dbReference>
<dbReference type="AlphaFoldDB" id="A0A1G9CP54"/>
<dbReference type="Gene3D" id="1.10.10.10">
    <property type="entry name" value="Winged helix-like DNA-binding domain superfamily/Winged helix DNA-binding domain"/>
    <property type="match status" value="1"/>
</dbReference>
<dbReference type="InterPro" id="IPR039425">
    <property type="entry name" value="RNA_pol_sigma-70-like"/>
</dbReference>
<dbReference type="Proteomes" id="UP000198662">
    <property type="component" value="Unassembled WGS sequence"/>
</dbReference>
<protein>
    <submittedName>
        <fullName evidence="8">RNA polymerase sigma-70 factor, sigma-E family</fullName>
    </submittedName>
</protein>
<dbReference type="InterPro" id="IPR014284">
    <property type="entry name" value="RNA_pol_sigma-70_dom"/>
</dbReference>
<dbReference type="SUPFAM" id="SSF88659">
    <property type="entry name" value="Sigma3 and sigma4 domains of RNA polymerase sigma factors"/>
    <property type="match status" value="1"/>
</dbReference>
<evidence type="ECO:0000256" key="1">
    <source>
        <dbReference type="ARBA" id="ARBA00010641"/>
    </source>
</evidence>
<dbReference type="PANTHER" id="PTHR43133:SF50">
    <property type="entry name" value="ECF RNA POLYMERASE SIGMA FACTOR SIGM"/>
    <property type="match status" value="1"/>
</dbReference>
<sequence length="172" mass="19347">MNSKEQQEAEFRSFTAAHRTTLRRQAYLLCGDWYQADDLVQTALVKLFAAWRRVEPGGAPAYARRIVLNVFFSHRRLAWVRRERASSDTPPRRIEAPQLGVDARLDVIEALAALPPRQRATVILRFCEDLSVEETALALGCSTGTVKSQTAKGLKRLREVLARPAVTASTER</sequence>
<name>A0A1G9CP54_9ACTN</name>
<dbReference type="Pfam" id="PF08281">
    <property type="entry name" value="Sigma70_r4_2"/>
    <property type="match status" value="1"/>
</dbReference>
<evidence type="ECO:0000313" key="8">
    <source>
        <dbReference type="EMBL" id="SDK53244.1"/>
    </source>
</evidence>
<keyword evidence="4" id="KW-0238">DNA-binding</keyword>
<evidence type="ECO:0000313" key="9">
    <source>
        <dbReference type="Proteomes" id="UP000198662"/>
    </source>
</evidence>
<proteinExistence type="inferred from homology"/>
<dbReference type="InterPro" id="IPR013325">
    <property type="entry name" value="RNA_pol_sigma_r2"/>
</dbReference>
<dbReference type="InterPro" id="IPR036388">
    <property type="entry name" value="WH-like_DNA-bd_sf"/>
</dbReference>
<dbReference type="NCBIfam" id="TIGR02937">
    <property type="entry name" value="sigma70-ECF"/>
    <property type="match status" value="1"/>
</dbReference>
<dbReference type="EMBL" id="FNGF01000001">
    <property type="protein sequence ID" value="SDK53244.1"/>
    <property type="molecule type" value="Genomic_DNA"/>
</dbReference>
<evidence type="ECO:0000256" key="4">
    <source>
        <dbReference type="ARBA" id="ARBA00023125"/>
    </source>
</evidence>
<feature type="domain" description="RNA polymerase sigma-70 region 2" evidence="6">
    <location>
        <begin position="17"/>
        <end position="77"/>
    </location>
</feature>
<evidence type="ECO:0000259" key="6">
    <source>
        <dbReference type="Pfam" id="PF04542"/>
    </source>
</evidence>
<dbReference type="InterPro" id="IPR007627">
    <property type="entry name" value="RNA_pol_sigma70_r2"/>
</dbReference>
<keyword evidence="3" id="KW-0731">Sigma factor</keyword>
<dbReference type="NCBIfam" id="TIGR02983">
    <property type="entry name" value="SigE-fam_strep"/>
    <property type="match status" value="1"/>
</dbReference>
<dbReference type="PANTHER" id="PTHR43133">
    <property type="entry name" value="RNA POLYMERASE ECF-TYPE SIGMA FACTO"/>
    <property type="match status" value="1"/>
</dbReference>
<dbReference type="OrthoDB" id="3692620at2"/>
<comment type="similarity">
    <text evidence="1">Belongs to the sigma-70 factor family. ECF subfamily.</text>
</comment>
<evidence type="ECO:0000256" key="3">
    <source>
        <dbReference type="ARBA" id="ARBA00023082"/>
    </source>
</evidence>
<reference evidence="9" key="1">
    <citation type="submission" date="2016-10" db="EMBL/GenBank/DDBJ databases">
        <authorList>
            <person name="Varghese N."/>
            <person name="Submissions S."/>
        </authorList>
    </citation>
    <scope>NUCLEOTIDE SEQUENCE [LARGE SCALE GENOMIC DNA]</scope>
    <source>
        <strain evidence="9">CGMCC 4.3147</strain>
    </source>
</reference>
<dbReference type="InterPro" id="IPR013324">
    <property type="entry name" value="RNA_pol_sigma_r3/r4-like"/>
</dbReference>
<dbReference type="GO" id="GO:0006352">
    <property type="term" value="P:DNA-templated transcription initiation"/>
    <property type="evidence" value="ECO:0007669"/>
    <property type="project" value="InterPro"/>
</dbReference>
<accession>A0A1G9CP54</accession>
<dbReference type="CDD" id="cd06171">
    <property type="entry name" value="Sigma70_r4"/>
    <property type="match status" value="1"/>
</dbReference>
<dbReference type="InterPro" id="IPR013249">
    <property type="entry name" value="RNA_pol_sigma70_r4_t2"/>
</dbReference>
<evidence type="ECO:0000256" key="5">
    <source>
        <dbReference type="ARBA" id="ARBA00023163"/>
    </source>
</evidence>
<evidence type="ECO:0000259" key="7">
    <source>
        <dbReference type="Pfam" id="PF08281"/>
    </source>
</evidence>
<dbReference type="Gene3D" id="1.10.1740.10">
    <property type="match status" value="1"/>
</dbReference>
<dbReference type="GO" id="GO:0003677">
    <property type="term" value="F:DNA binding"/>
    <property type="evidence" value="ECO:0007669"/>
    <property type="project" value="UniProtKB-KW"/>
</dbReference>
<dbReference type="SUPFAM" id="SSF88946">
    <property type="entry name" value="Sigma2 domain of RNA polymerase sigma factors"/>
    <property type="match status" value="1"/>
</dbReference>
<keyword evidence="2" id="KW-0805">Transcription regulation</keyword>
<keyword evidence="5" id="KW-0804">Transcription</keyword>
<keyword evidence="9" id="KW-1185">Reference proteome</keyword>
<feature type="domain" description="RNA polymerase sigma factor 70 region 4 type 2" evidence="7">
    <location>
        <begin position="105"/>
        <end position="157"/>
    </location>
</feature>
<dbReference type="RefSeq" id="WP_091041972.1">
    <property type="nucleotide sequence ID" value="NZ_FNGF01000001.1"/>
</dbReference>
<dbReference type="GO" id="GO:0016987">
    <property type="term" value="F:sigma factor activity"/>
    <property type="evidence" value="ECO:0007669"/>
    <property type="project" value="UniProtKB-KW"/>
</dbReference>
<gene>
    <name evidence="8" type="ORF">SAMN05216298_0436</name>
</gene>
<dbReference type="Pfam" id="PF04542">
    <property type="entry name" value="Sigma70_r2"/>
    <property type="match status" value="1"/>
</dbReference>
<evidence type="ECO:0000256" key="2">
    <source>
        <dbReference type="ARBA" id="ARBA00023015"/>
    </source>
</evidence>
<organism evidence="8 9">
    <name type="scientific">Glycomyces sambucus</name>
    <dbReference type="NCBI Taxonomy" id="380244"/>
    <lineage>
        <taxon>Bacteria</taxon>
        <taxon>Bacillati</taxon>
        <taxon>Actinomycetota</taxon>
        <taxon>Actinomycetes</taxon>
        <taxon>Glycomycetales</taxon>
        <taxon>Glycomycetaceae</taxon>
        <taxon>Glycomyces</taxon>
    </lineage>
</organism>
<dbReference type="STRING" id="380244.SAMN05216298_0436"/>